<proteinExistence type="predicted"/>
<protein>
    <submittedName>
        <fullName evidence="4">Sigma-54 dependent DNA-binding response regulator Nla24</fullName>
    </submittedName>
</protein>
<dbReference type="InterPro" id="IPR025662">
    <property type="entry name" value="Sigma_54_int_dom_ATP-bd_1"/>
</dbReference>
<evidence type="ECO:0000256" key="2">
    <source>
        <dbReference type="ARBA" id="ARBA00022840"/>
    </source>
</evidence>
<dbReference type="GO" id="GO:0006355">
    <property type="term" value="P:regulation of DNA-templated transcription"/>
    <property type="evidence" value="ECO:0007669"/>
    <property type="project" value="InterPro"/>
</dbReference>
<keyword evidence="1" id="KW-0547">Nucleotide-binding</keyword>
<dbReference type="PANTHER" id="PTHR32071:SF14">
    <property type="entry name" value="TRANSCRIPTIONAL REGULATORY PROTEIN RTCR"/>
    <property type="match status" value="1"/>
</dbReference>
<dbReference type="Pfam" id="PF00158">
    <property type="entry name" value="Sigma54_activat"/>
    <property type="match status" value="1"/>
</dbReference>
<dbReference type="InterPro" id="IPR003593">
    <property type="entry name" value="AAA+_ATPase"/>
</dbReference>
<feature type="domain" description="Sigma-54 factor interaction" evidence="3">
    <location>
        <begin position="250"/>
        <end position="475"/>
    </location>
</feature>
<dbReference type="SUPFAM" id="SSF52540">
    <property type="entry name" value="P-loop containing nucleoside triphosphate hydrolases"/>
    <property type="match status" value="1"/>
</dbReference>
<dbReference type="InterPro" id="IPR058031">
    <property type="entry name" value="AAA_lid_NorR"/>
</dbReference>
<dbReference type="Gene3D" id="3.40.50.300">
    <property type="entry name" value="P-loop containing nucleotide triphosphate hydrolases"/>
    <property type="match status" value="1"/>
</dbReference>
<dbReference type="PROSITE" id="PS00675">
    <property type="entry name" value="SIGMA54_INTERACT_1"/>
    <property type="match status" value="1"/>
</dbReference>
<dbReference type="GO" id="GO:0003677">
    <property type="term" value="F:DNA binding"/>
    <property type="evidence" value="ECO:0007669"/>
    <property type="project" value="UniProtKB-KW"/>
</dbReference>
<accession>H5S945</accession>
<reference evidence="4" key="1">
    <citation type="journal article" date="2005" name="Environ. Microbiol.">
        <title>Genetic and functional properties of uncultivated thermophilic crenarchaeotes from a subsurface gold mine as revealed by analysis of genome fragments.</title>
        <authorList>
            <person name="Nunoura T."/>
            <person name="Hirayama H."/>
            <person name="Takami H."/>
            <person name="Oida H."/>
            <person name="Nishi S."/>
            <person name="Shimamura S."/>
            <person name="Suzuki Y."/>
            <person name="Inagaki F."/>
            <person name="Takai K."/>
            <person name="Nealson K.H."/>
            <person name="Horikoshi K."/>
        </authorList>
    </citation>
    <scope>NUCLEOTIDE SEQUENCE</scope>
</reference>
<dbReference type="CDD" id="cd00009">
    <property type="entry name" value="AAA"/>
    <property type="match status" value="1"/>
</dbReference>
<dbReference type="AlphaFoldDB" id="H5S945"/>
<dbReference type="GO" id="GO:0005524">
    <property type="term" value="F:ATP binding"/>
    <property type="evidence" value="ECO:0007669"/>
    <property type="project" value="UniProtKB-KW"/>
</dbReference>
<organism evidence="4">
    <name type="scientific">uncultured prokaryote</name>
    <dbReference type="NCBI Taxonomy" id="198431"/>
    <lineage>
        <taxon>unclassified sequences</taxon>
        <taxon>environmental samples</taxon>
    </lineage>
</organism>
<dbReference type="InterPro" id="IPR027417">
    <property type="entry name" value="P-loop_NTPase"/>
</dbReference>
<evidence type="ECO:0000256" key="1">
    <source>
        <dbReference type="ARBA" id="ARBA00022741"/>
    </source>
</evidence>
<evidence type="ECO:0000313" key="4">
    <source>
        <dbReference type="EMBL" id="BAL52681.1"/>
    </source>
</evidence>
<dbReference type="InterPro" id="IPR002078">
    <property type="entry name" value="Sigma_54_int"/>
</dbReference>
<dbReference type="SMART" id="SM00382">
    <property type="entry name" value="AAA"/>
    <property type="match status" value="1"/>
</dbReference>
<dbReference type="PROSITE" id="PS50045">
    <property type="entry name" value="SIGMA54_INTERACT_4"/>
    <property type="match status" value="1"/>
</dbReference>
<dbReference type="PANTHER" id="PTHR32071">
    <property type="entry name" value="TRANSCRIPTIONAL REGULATORY PROTEIN"/>
    <property type="match status" value="1"/>
</dbReference>
<reference evidence="4" key="2">
    <citation type="journal article" date="2012" name="PLoS ONE">
        <title>A Deeply Branching Thermophilic Bacterium with an Ancient Acetyl-CoA Pathway Dominates a Subsurface Ecosystem.</title>
        <authorList>
            <person name="Takami H."/>
            <person name="Noguchi H."/>
            <person name="Takaki Y."/>
            <person name="Uchiyama I."/>
            <person name="Toyoda A."/>
            <person name="Nishi S."/>
            <person name="Chee G.-J."/>
            <person name="Arai W."/>
            <person name="Nunoura T."/>
            <person name="Itoh T."/>
            <person name="Hattori M."/>
            <person name="Takai K."/>
        </authorList>
    </citation>
    <scope>NUCLEOTIDE SEQUENCE</scope>
</reference>
<dbReference type="Gene3D" id="1.10.8.60">
    <property type="match status" value="1"/>
</dbReference>
<sequence>MLRVIILQKNNKLGESLGPLLEDCKRIYNIQIEWKQWNDLSTLSKPSEPQPTLWIVEAPGEDTDTQFVDLLTNLDKTPKSWVYVVSPREQFDSSEAGQMWLRHRCVINYDLLGHLTLSGVRNILHTLLGWATSDQSQRRYAIGQWLKLAEGEYEQQKFLSLFLGGMRSVILEVRQFLHLLEREFPPLRDRSGCLNHPFLNRGKLESPQDHFDKIVGKPGHTLSKSSRTIPEWMQKLQEERRTRGYTLPHLLISGETGTGKTLLARFLHHYRFKNLGEKTFTLNEPEQKLINLIFQELNCGAVPEKLIDGELFGGCAGAWSDLHWNTPGKIFSACLGTLFLDEISSLPLESQATLLKYLDDQTYTPIGWHGERFYIPTVVIAATNQDLEQLVAAGRFRQDLYERFRFRVRLPSLRERRDHFDALIDFVLQNPTINPPRESQREVNFITEEARQKLYSYTWPGNFRELEQVLWKAVRAASLEGLDVLLARHIQLTQGGPYE</sequence>
<dbReference type="EMBL" id="AP011637">
    <property type="protein sequence ID" value="BAL52681.1"/>
    <property type="molecule type" value="Genomic_DNA"/>
</dbReference>
<dbReference type="Pfam" id="PF25601">
    <property type="entry name" value="AAA_lid_14"/>
    <property type="match status" value="1"/>
</dbReference>
<keyword evidence="4" id="KW-0238">DNA-binding</keyword>
<name>H5S945_9ZZZZ</name>
<keyword evidence="2" id="KW-0067">ATP-binding</keyword>
<evidence type="ECO:0000259" key="3">
    <source>
        <dbReference type="PROSITE" id="PS50045"/>
    </source>
</evidence>
<gene>
    <name evidence="4" type="ORF">HGMM_F03A04C04</name>
</gene>